<dbReference type="Pfam" id="PF08699">
    <property type="entry name" value="ArgoL1"/>
    <property type="match status" value="1"/>
</dbReference>
<comment type="caution">
    <text evidence="3">The sequence shown here is derived from an EMBL/GenBank/DDBJ whole genome shotgun (WGS) entry which is preliminary data.</text>
</comment>
<dbReference type="InterPro" id="IPR032473">
    <property type="entry name" value="Argonaute_Mid_dom"/>
</dbReference>
<dbReference type="Pfam" id="PF16486">
    <property type="entry name" value="ArgoN"/>
    <property type="match status" value="1"/>
</dbReference>
<dbReference type="PANTHER" id="PTHR22891">
    <property type="entry name" value="EUKARYOTIC TRANSLATION INITIATION FACTOR 2C"/>
    <property type="match status" value="1"/>
</dbReference>
<accession>A0AAW0BDK6</accession>
<dbReference type="SMART" id="SM00950">
    <property type="entry name" value="Piwi"/>
    <property type="match status" value="1"/>
</dbReference>
<dbReference type="InterPro" id="IPR003165">
    <property type="entry name" value="Piwi"/>
</dbReference>
<dbReference type="Pfam" id="PF16487">
    <property type="entry name" value="ArgoMid"/>
    <property type="match status" value="1"/>
</dbReference>
<organism evidence="3 4">
    <name type="scientific">Favolaschia claudopus</name>
    <dbReference type="NCBI Taxonomy" id="2862362"/>
    <lineage>
        <taxon>Eukaryota</taxon>
        <taxon>Fungi</taxon>
        <taxon>Dikarya</taxon>
        <taxon>Basidiomycota</taxon>
        <taxon>Agaricomycotina</taxon>
        <taxon>Agaricomycetes</taxon>
        <taxon>Agaricomycetidae</taxon>
        <taxon>Agaricales</taxon>
        <taxon>Marasmiineae</taxon>
        <taxon>Mycenaceae</taxon>
        <taxon>Favolaschia</taxon>
    </lineage>
</organism>
<dbReference type="CDD" id="cd02846">
    <property type="entry name" value="PAZ_argonaute_like"/>
    <property type="match status" value="1"/>
</dbReference>
<feature type="domain" description="Piwi" evidence="2">
    <location>
        <begin position="495"/>
        <end position="806"/>
    </location>
</feature>
<evidence type="ECO:0000313" key="3">
    <source>
        <dbReference type="EMBL" id="KAK7023907.1"/>
    </source>
</evidence>
<dbReference type="InterPro" id="IPR012337">
    <property type="entry name" value="RNaseH-like_sf"/>
</dbReference>
<reference evidence="3 4" key="1">
    <citation type="journal article" date="2024" name="J Genomics">
        <title>Draft genome sequencing and assembly of Favolaschia claudopus CIRM-BRFM 2984 isolated from oak limbs.</title>
        <authorList>
            <person name="Navarro D."/>
            <person name="Drula E."/>
            <person name="Chaduli D."/>
            <person name="Cazenave R."/>
            <person name="Ahrendt S."/>
            <person name="Wang J."/>
            <person name="Lipzen A."/>
            <person name="Daum C."/>
            <person name="Barry K."/>
            <person name="Grigoriev I.V."/>
            <person name="Favel A."/>
            <person name="Rosso M.N."/>
            <person name="Martin F."/>
        </authorList>
    </citation>
    <scope>NUCLEOTIDE SEQUENCE [LARGE SCALE GENOMIC DNA]</scope>
    <source>
        <strain evidence="3 4">CIRM-BRFM 2984</strain>
    </source>
</reference>
<dbReference type="AlphaFoldDB" id="A0AAW0BDK6"/>
<keyword evidence="4" id="KW-1185">Reference proteome</keyword>
<evidence type="ECO:0000259" key="1">
    <source>
        <dbReference type="PROSITE" id="PS50821"/>
    </source>
</evidence>
<name>A0AAW0BDK6_9AGAR</name>
<dbReference type="PROSITE" id="PS50822">
    <property type="entry name" value="PIWI"/>
    <property type="match status" value="1"/>
</dbReference>
<dbReference type="InterPro" id="IPR032474">
    <property type="entry name" value="Argonaute_N"/>
</dbReference>
<proteinExistence type="predicted"/>
<dbReference type="InterPro" id="IPR003100">
    <property type="entry name" value="PAZ_dom"/>
</dbReference>
<protein>
    <submittedName>
        <fullName evidence="3">Argonaute-like protein</fullName>
    </submittedName>
</protein>
<dbReference type="Proteomes" id="UP001362999">
    <property type="component" value="Unassembled WGS sequence"/>
</dbReference>
<gene>
    <name evidence="3" type="ORF">R3P38DRAFT_2954851</name>
</gene>
<dbReference type="Pfam" id="PF02171">
    <property type="entry name" value="Piwi"/>
    <property type="match status" value="1"/>
</dbReference>
<dbReference type="SUPFAM" id="SSF101690">
    <property type="entry name" value="PAZ domain"/>
    <property type="match status" value="1"/>
</dbReference>
<dbReference type="InterPro" id="IPR014811">
    <property type="entry name" value="ArgoL1"/>
</dbReference>
<dbReference type="SMART" id="SM01163">
    <property type="entry name" value="DUF1785"/>
    <property type="match status" value="1"/>
</dbReference>
<dbReference type="EMBL" id="JAWWNJ010000035">
    <property type="protein sequence ID" value="KAK7023907.1"/>
    <property type="molecule type" value="Genomic_DNA"/>
</dbReference>
<sequence length="846" mass="94271">MAGVIDVKIRTNAFEITQLPTKKFYQYDIIFRPEIPIANKRERVMHNLQVLVAPTIFHPRGVFDGTRLLYISHTLNLPGGSGGASFTVRLGSDPNAPVGSPGVFQVLISKTASDVIRPSDLQQLIAGPNQVIGAKAATAMNLLQLLIRQTSNQNHPTNNGRAFFSDGGKKVISGGIELWRGFYQSVRPTMGRMVVQIDTMMASVYESGPLINVAMHVLGARSVRDLGLNDERDPAFRKLVAHFHRRLITTVPTQAKTKTIHGLIRGPIGRYTFTKDGRATTIQDYFRDVHNIPLTYPNTFGVLISGRSAPFPVIIPAELCKIIPGQLYKKRLPPTATSDAVDFATMRPQDRLRAIAGVTNSGLQSPLVGYRNSEYVHDAGMVVDVQPISLSAKLLAPPAMKFHGNDVATPDNGSWNVVKRKFKKPRTLNTWAVVNFATGRVTQELLQRGMHELISVCRNIGMTVQNPQHVRYGDGANPEKVLDEIRHTINAPIDLIIVVLPQDADAIRTRVKHWGDVMHGIRTSCLRQDKFLRANNQYWMNVAIKLNARLGGQYASPQTFVLSELQKAPFMICGADVAHPGPGSSKPSIASLVFSHDTEASSYIAYSQVQHPRLEIIAGLKEMMKTAIYTFGSNNPPPHRIIFYRDGVSEGEMERVKAEEIIAIRNACIELWEEMRSKHKIRPDLPLPKITFICVVKRHHAVFLPDDNTVDDHKTGNCRAGLVVDQLRSPLALDFYLQSHAAIKGTSRSGHYNILLDENFNNDVGMIQRLSFELCHVYAKATRSISIPAPVYYADMVCARAKFHFTDDIEASTNASGSEEFDLDFWQRAYQPVSGRSHYDKLMYFL</sequence>
<dbReference type="Pfam" id="PF02170">
    <property type="entry name" value="PAZ"/>
    <property type="match status" value="1"/>
</dbReference>
<dbReference type="InterPro" id="IPR036397">
    <property type="entry name" value="RNaseH_sf"/>
</dbReference>
<dbReference type="PROSITE" id="PS50821">
    <property type="entry name" value="PAZ"/>
    <property type="match status" value="1"/>
</dbReference>
<dbReference type="GO" id="GO:0003723">
    <property type="term" value="F:RNA binding"/>
    <property type="evidence" value="ECO:0007669"/>
    <property type="project" value="InterPro"/>
</dbReference>
<dbReference type="Gene3D" id="3.40.50.2300">
    <property type="match status" value="1"/>
</dbReference>
<evidence type="ECO:0000259" key="2">
    <source>
        <dbReference type="PROSITE" id="PS50822"/>
    </source>
</evidence>
<dbReference type="InterPro" id="IPR036085">
    <property type="entry name" value="PAZ_dom_sf"/>
</dbReference>
<feature type="domain" description="PAZ" evidence="1">
    <location>
        <begin position="213"/>
        <end position="324"/>
    </location>
</feature>
<dbReference type="Gene3D" id="2.170.260.10">
    <property type="entry name" value="paz domain"/>
    <property type="match status" value="1"/>
</dbReference>
<dbReference type="SUPFAM" id="SSF53098">
    <property type="entry name" value="Ribonuclease H-like"/>
    <property type="match status" value="1"/>
</dbReference>
<evidence type="ECO:0000313" key="4">
    <source>
        <dbReference type="Proteomes" id="UP001362999"/>
    </source>
</evidence>
<dbReference type="Gene3D" id="3.30.420.10">
    <property type="entry name" value="Ribonuclease H-like superfamily/Ribonuclease H"/>
    <property type="match status" value="1"/>
</dbReference>